<organism evidence="2 3">
    <name type="scientific">Catellatospora chokoriensis</name>
    <dbReference type="NCBI Taxonomy" id="310353"/>
    <lineage>
        <taxon>Bacteria</taxon>
        <taxon>Bacillati</taxon>
        <taxon>Actinomycetota</taxon>
        <taxon>Actinomycetes</taxon>
        <taxon>Micromonosporales</taxon>
        <taxon>Micromonosporaceae</taxon>
        <taxon>Catellatospora</taxon>
    </lineage>
</organism>
<dbReference type="RefSeq" id="WP_191843820.1">
    <property type="nucleotide sequence ID" value="NZ_BAAALB010000039.1"/>
</dbReference>
<dbReference type="EMBL" id="BONG01000007">
    <property type="protein sequence ID" value="GIF88266.1"/>
    <property type="molecule type" value="Genomic_DNA"/>
</dbReference>
<evidence type="ECO:0000313" key="3">
    <source>
        <dbReference type="Proteomes" id="UP000619293"/>
    </source>
</evidence>
<gene>
    <name evidence="2" type="ORF">Cch02nite_17100</name>
</gene>
<dbReference type="AlphaFoldDB" id="A0A8J3JNK4"/>
<keyword evidence="3" id="KW-1185">Reference proteome</keyword>
<proteinExistence type="predicted"/>
<keyword evidence="1" id="KW-0732">Signal</keyword>
<feature type="chain" id="PRO_5039673247" evidence="1">
    <location>
        <begin position="25"/>
        <end position="425"/>
    </location>
</feature>
<protein>
    <submittedName>
        <fullName evidence="2">Uncharacterized protein</fullName>
    </submittedName>
</protein>
<feature type="signal peptide" evidence="1">
    <location>
        <begin position="1"/>
        <end position="24"/>
    </location>
</feature>
<sequence>MWIRRSLLAAAGTAYALLPLTAAAGAPAPVPVVPEPTVPDAVYPLVAYADPKLGGASQTFGAGVFDAGSGGLGAVGDDAVSSLRVGAGFRVLACDRTAASSADAVDGLGSCRYFDAGWYDRIGGGLDDHISLLAVVGAKETGQGVTVYGEPALSGGRLRLGPGRYEASAGDLDRLDAVRSLVVADGHRAVLCDSDRTTAGATATAGAGGNPGRCRVFGPGEHPSVGTGLDGTVSLIAIGGPAVTAADGPALTGAVQSFGPGVHQATAGHLAPVGNDAISSLHVAAGQRVLACADDQAAPAALGECALFGAGVHELAGTELDNGVSLLAVSAGPSTGQVLIAYADGGLAGESGGFGPGMFAAADLDGVGNDAISSLRLAEGGRAVLCEHDEAAPGEVGACQLFTAGDHPTVGEALNDQTSLIFVAS</sequence>
<name>A0A8J3JNK4_9ACTN</name>
<evidence type="ECO:0000256" key="1">
    <source>
        <dbReference type="SAM" id="SignalP"/>
    </source>
</evidence>
<dbReference type="Proteomes" id="UP000619293">
    <property type="component" value="Unassembled WGS sequence"/>
</dbReference>
<reference evidence="2 3" key="1">
    <citation type="submission" date="2021-01" db="EMBL/GenBank/DDBJ databases">
        <title>Whole genome shotgun sequence of Catellatospora chokoriensis NBRC 107358.</title>
        <authorList>
            <person name="Komaki H."/>
            <person name="Tamura T."/>
        </authorList>
    </citation>
    <scope>NUCLEOTIDE SEQUENCE [LARGE SCALE GENOMIC DNA]</scope>
    <source>
        <strain evidence="2 3">NBRC 107358</strain>
    </source>
</reference>
<comment type="caution">
    <text evidence="2">The sequence shown here is derived from an EMBL/GenBank/DDBJ whole genome shotgun (WGS) entry which is preliminary data.</text>
</comment>
<dbReference type="Gene3D" id="2.60.20.10">
    <property type="entry name" value="Crystallins"/>
    <property type="match status" value="1"/>
</dbReference>
<accession>A0A8J3JNK4</accession>
<evidence type="ECO:0000313" key="2">
    <source>
        <dbReference type="EMBL" id="GIF88266.1"/>
    </source>
</evidence>